<gene>
    <name evidence="2" type="ORF">HGM15179_022321</name>
</gene>
<dbReference type="InterPro" id="IPR020097">
    <property type="entry name" value="PsdUridine_synth_TruA_a/b_dom"/>
</dbReference>
<dbReference type="SUPFAM" id="SSF55120">
    <property type="entry name" value="Pseudouridine synthase"/>
    <property type="match status" value="1"/>
</dbReference>
<evidence type="ECO:0000313" key="3">
    <source>
        <dbReference type="Proteomes" id="UP000796761"/>
    </source>
</evidence>
<sequence length="51" mass="5723">MREGAQFLLGTHDFSTFRSLNSESSQQSPVRTVLELQIRPAPGALAQHYLH</sequence>
<feature type="non-terminal residue" evidence="2">
    <location>
        <position position="51"/>
    </location>
</feature>
<keyword evidence="3" id="KW-1185">Reference proteome</keyword>
<accession>A0A8K1D6K8</accession>
<evidence type="ECO:0000313" key="2">
    <source>
        <dbReference type="EMBL" id="TRZ04786.1"/>
    </source>
</evidence>
<name>A0A8K1D6K8_9PASS</name>
<dbReference type="GO" id="GO:0009982">
    <property type="term" value="F:pseudouridine synthase activity"/>
    <property type="evidence" value="ECO:0007669"/>
    <property type="project" value="InterPro"/>
</dbReference>
<reference evidence="2" key="1">
    <citation type="submission" date="2019-04" db="EMBL/GenBank/DDBJ databases">
        <title>Genome assembly of Zosterops borbonicus 15179.</title>
        <authorList>
            <person name="Leroy T."/>
            <person name="Anselmetti Y."/>
            <person name="Tilak M.-K."/>
            <person name="Nabholz B."/>
        </authorList>
    </citation>
    <scope>NUCLEOTIDE SEQUENCE</scope>
    <source>
        <strain evidence="2">HGM_15179</strain>
        <tissue evidence="2">Muscle</tissue>
    </source>
</reference>
<organism evidence="2 3">
    <name type="scientific">Zosterops borbonicus</name>
    <dbReference type="NCBI Taxonomy" id="364589"/>
    <lineage>
        <taxon>Eukaryota</taxon>
        <taxon>Metazoa</taxon>
        <taxon>Chordata</taxon>
        <taxon>Craniata</taxon>
        <taxon>Vertebrata</taxon>
        <taxon>Euteleostomi</taxon>
        <taxon>Archelosauria</taxon>
        <taxon>Archosauria</taxon>
        <taxon>Dinosauria</taxon>
        <taxon>Saurischia</taxon>
        <taxon>Theropoda</taxon>
        <taxon>Coelurosauria</taxon>
        <taxon>Aves</taxon>
        <taxon>Neognathae</taxon>
        <taxon>Neoaves</taxon>
        <taxon>Telluraves</taxon>
        <taxon>Australaves</taxon>
        <taxon>Passeriformes</taxon>
        <taxon>Sylvioidea</taxon>
        <taxon>Zosteropidae</taxon>
        <taxon>Zosterops</taxon>
    </lineage>
</organism>
<dbReference type="OrthoDB" id="271910at2759"/>
<dbReference type="AlphaFoldDB" id="A0A8K1D6K8"/>
<comment type="caution">
    <text evidence="2">The sequence shown here is derived from an EMBL/GenBank/DDBJ whole genome shotgun (WGS) entry which is preliminary data.</text>
</comment>
<dbReference type="GO" id="GO:0003723">
    <property type="term" value="F:RNA binding"/>
    <property type="evidence" value="ECO:0007669"/>
    <property type="project" value="InterPro"/>
</dbReference>
<proteinExistence type="predicted"/>
<protein>
    <recommendedName>
        <fullName evidence="1">Pseudouridine synthase I TruA alpha/beta domain-containing protein</fullName>
    </recommendedName>
</protein>
<feature type="domain" description="Pseudouridine synthase I TruA alpha/beta" evidence="1">
    <location>
        <begin position="5"/>
        <end position="42"/>
    </location>
</feature>
<evidence type="ECO:0000259" key="1">
    <source>
        <dbReference type="Pfam" id="PF01416"/>
    </source>
</evidence>
<dbReference type="InterPro" id="IPR020103">
    <property type="entry name" value="PsdUridine_synth_cat_dom_sf"/>
</dbReference>
<dbReference type="GO" id="GO:0001522">
    <property type="term" value="P:pseudouridine synthesis"/>
    <property type="evidence" value="ECO:0007669"/>
    <property type="project" value="InterPro"/>
</dbReference>
<dbReference type="InterPro" id="IPR020095">
    <property type="entry name" value="PsdUridine_synth_TruA_C"/>
</dbReference>
<dbReference type="Pfam" id="PF01416">
    <property type="entry name" value="PseudoU_synth_1"/>
    <property type="match status" value="1"/>
</dbReference>
<dbReference type="EMBL" id="SWJQ01011464">
    <property type="protein sequence ID" value="TRZ04786.1"/>
    <property type="molecule type" value="Genomic_DNA"/>
</dbReference>
<dbReference type="Proteomes" id="UP000796761">
    <property type="component" value="Unassembled WGS sequence"/>
</dbReference>
<dbReference type="Gene3D" id="3.30.70.660">
    <property type="entry name" value="Pseudouridine synthase I, catalytic domain, C-terminal subdomain"/>
    <property type="match status" value="1"/>
</dbReference>